<dbReference type="GO" id="GO:0005737">
    <property type="term" value="C:cytoplasm"/>
    <property type="evidence" value="ECO:0007669"/>
    <property type="project" value="UniProtKB-SubCell"/>
</dbReference>
<gene>
    <name evidence="11" type="primary">xerD</name>
    <name evidence="14" type="ORF">DFR27_1792</name>
</gene>
<dbReference type="OrthoDB" id="9801717at2"/>
<feature type="active site" evidence="11">
    <location>
        <position position="270"/>
    </location>
</feature>
<feature type="domain" description="Core-binding (CB)" evidence="13">
    <location>
        <begin position="6"/>
        <end position="88"/>
    </location>
</feature>
<keyword evidence="8 11" id="KW-0238">DNA-binding</keyword>
<dbReference type="RefSeq" id="WP_121877111.1">
    <property type="nucleotide sequence ID" value="NZ_REFJ01000004.1"/>
</dbReference>
<comment type="caution">
    <text evidence="14">The sequence shown here is derived from an EMBL/GenBank/DDBJ whole genome shotgun (WGS) entry which is preliminary data.</text>
</comment>
<dbReference type="GO" id="GO:0006313">
    <property type="term" value="P:DNA transposition"/>
    <property type="evidence" value="ECO:0007669"/>
    <property type="project" value="UniProtKB-UniRule"/>
</dbReference>
<dbReference type="GO" id="GO:0007059">
    <property type="term" value="P:chromosome segregation"/>
    <property type="evidence" value="ECO:0007669"/>
    <property type="project" value="UniProtKB-UniRule"/>
</dbReference>
<dbReference type="InterPro" id="IPR011010">
    <property type="entry name" value="DNA_brk_join_enz"/>
</dbReference>
<feature type="active site" evidence="11">
    <location>
        <position position="244"/>
    </location>
</feature>
<name>A0A3M0AJX6_9GAMM</name>
<evidence type="ECO:0000256" key="10">
    <source>
        <dbReference type="ARBA" id="ARBA00023306"/>
    </source>
</evidence>
<dbReference type="AlphaFoldDB" id="A0A3M0AJX6"/>
<dbReference type="InterPro" id="IPR050090">
    <property type="entry name" value="Tyrosine_recombinase_XerCD"/>
</dbReference>
<dbReference type="Gene3D" id="1.10.150.130">
    <property type="match status" value="1"/>
</dbReference>
<evidence type="ECO:0000256" key="11">
    <source>
        <dbReference type="HAMAP-Rule" id="MF_01807"/>
    </source>
</evidence>
<evidence type="ECO:0000259" key="12">
    <source>
        <dbReference type="PROSITE" id="PS51898"/>
    </source>
</evidence>
<dbReference type="Proteomes" id="UP000267187">
    <property type="component" value="Unassembled WGS sequence"/>
</dbReference>
<keyword evidence="10 11" id="KW-0131">Cell cycle</keyword>
<comment type="subcellular location">
    <subcellularLocation>
        <location evidence="1 11">Cytoplasm</location>
    </subcellularLocation>
</comment>
<organism evidence="14 15">
    <name type="scientific">Umboniibacter marinipuniceus</name>
    <dbReference type="NCBI Taxonomy" id="569599"/>
    <lineage>
        <taxon>Bacteria</taxon>
        <taxon>Pseudomonadati</taxon>
        <taxon>Pseudomonadota</taxon>
        <taxon>Gammaproteobacteria</taxon>
        <taxon>Cellvibrionales</taxon>
        <taxon>Cellvibrionaceae</taxon>
        <taxon>Umboniibacter</taxon>
    </lineage>
</organism>
<comment type="subunit">
    <text evidence="11">Forms a cyclic heterotetrameric complex composed of two molecules of XerC and two molecules of XerD.</text>
</comment>
<evidence type="ECO:0000256" key="6">
    <source>
        <dbReference type="ARBA" id="ARBA00022829"/>
    </source>
</evidence>
<reference evidence="14 15" key="1">
    <citation type="submission" date="2018-10" db="EMBL/GenBank/DDBJ databases">
        <title>Genomic Encyclopedia of Type Strains, Phase IV (KMG-IV): sequencing the most valuable type-strain genomes for metagenomic binning, comparative biology and taxonomic classification.</title>
        <authorList>
            <person name="Goeker M."/>
        </authorList>
    </citation>
    <scope>NUCLEOTIDE SEQUENCE [LARGE SCALE GENOMIC DNA]</scope>
    <source>
        <strain evidence="14 15">DSM 25080</strain>
    </source>
</reference>
<evidence type="ECO:0000256" key="9">
    <source>
        <dbReference type="ARBA" id="ARBA00023172"/>
    </source>
</evidence>
<feature type="active site" evidence="11">
    <location>
        <position position="247"/>
    </location>
</feature>
<dbReference type="InterPro" id="IPR044068">
    <property type="entry name" value="CB"/>
</dbReference>
<keyword evidence="4 11" id="KW-0963">Cytoplasm</keyword>
<evidence type="ECO:0000256" key="5">
    <source>
        <dbReference type="ARBA" id="ARBA00022618"/>
    </source>
</evidence>
<evidence type="ECO:0000256" key="3">
    <source>
        <dbReference type="ARBA" id="ARBA00015810"/>
    </source>
</evidence>
<keyword evidence="9 11" id="KW-0233">DNA recombination</keyword>
<dbReference type="InterPro" id="IPR004107">
    <property type="entry name" value="Integrase_SAM-like_N"/>
</dbReference>
<evidence type="ECO:0000256" key="4">
    <source>
        <dbReference type="ARBA" id="ARBA00022490"/>
    </source>
</evidence>
<feature type="active site" evidence="11">
    <location>
        <position position="173"/>
    </location>
</feature>
<dbReference type="SUPFAM" id="SSF47823">
    <property type="entry name" value="lambda integrase-like, N-terminal domain"/>
    <property type="match status" value="1"/>
</dbReference>
<dbReference type="HAMAP" id="MF_01807">
    <property type="entry name" value="Recomb_XerD"/>
    <property type="match status" value="1"/>
</dbReference>
<feature type="active site" evidence="11">
    <location>
        <position position="149"/>
    </location>
</feature>
<keyword evidence="15" id="KW-1185">Reference proteome</keyword>
<keyword evidence="7 11" id="KW-0229">DNA integration</keyword>
<dbReference type="GO" id="GO:0009037">
    <property type="term" value="F:tyrosine-based site-specific recombinase activity"/>
    <property type="evidence" value="ECO:0007669"/>
    <property type="project" value="UniProtKB-UniRule"/>
</dbReference>
<dbReference type="InterPro" id="IPR002104">
    <property type="entry name" value="Integrase_catalytic"/>
</dbReference>
<dbReference type="PROSITE" id="PS51900">
    <property type="entry name" value="CB"/>
    <property type="match status" value="1"/>
</dbReference>
<dbReference type="GO" id="GO:0051301">
    <property type="term" value="P:cell division"/>
    <property type="evidence" value="ECO:0007669"/>
    <property type="project" value="UniProtKB-KW"/>
</dbReference>
<dbReference type="InterPro" id="IPR010998">
    <property type="entry name" value="Integrase_recombinase_N"/>
</dbReference>
<dbReference type="SUPFAM" id="SSF56349">
    <property type="entry name" value="DNA breaking-rejoining enzymes"/>
    <property type="match status" value="1"/>
</dbReference>
<dbReference type="PANTHER" id="PTHR30349">
    <property type="entry name" value="PHAGE INTEGRASE-RELATED"/>
    <property type="match status" value="1"/>
</dbReference>
<keyword evidence="6 11" id="KW-0159">Chromosome partition</keyword>
<dbReference type="InterPro" id="IPR023009">
    <property type="entry name" value="Tyrosine_recombinase_XerC/XerD"/>
</dbReference>
<evidence type="ECO:0000256" key="8">
    <source>
        <dbReference type="ARBA" id="ARBA00023125"/>
    </source>
</evidence>
<dbReference type="InterPro" id="IPR013762">
    <property type="entry name" value="Integrase-like_cat_sf"/>
</dbReference>
<evidence type="ECO:0000256" key="1">
    <source>
        <dbReference type="ARBA" id="ARBA00004496"/>
    </source>
</evidence>
<dbReference type="NCBIfam" id="NF001399">
    <property type="entry name" value="PRK00283.1"/>
    <property type="match status" value="1"/>
</dbReference>
<dbReference type="NCBIfam" id="TIGR02225">
    <property type="entry name" value="recomb_XerD"/>
    <property type="match status" value="1"/>
</dbReference>
<dbReference type="Pfam" id="PF00589">
    <property type="entry name" value="Phage_integrase"/>
    <property type="match status" value="1"/>
</dbReference>
<dbReference type="GO" id="GO:0003677">
    <property type="term" value="F:DNA binding"/>
    <property type="evidence" value="ECO:0007669"/>
    <property type="project" value="UniProtKB-UniRule"/>
</dbReference>
<keyword evidence="5 11" id="KW-0132">Cell division</keyword>
<dbReference type="CDD" id="cd00798">
    <property type="entry name" value="INT_XerDC_C"/>
    <property type="match status" value="1"/>
</dbReference>
<evidence type="ECO:0000259" key="13">
    <source>
        <dbReference type="PROSITE" id="PS51900"/>
    </source>
</evidence>
<evidence type="ECO:0000256" key="2">
    <source>
        <dbReference type="ARBA" id="ARBA00010450"/>
    </source>
</evidence>
<dbReference type="EMBL" id="REFJ01000004">
    <property type="protein sequence ID" value="RMA79352.1"/>
    <property type="molecule type" value="Genomic_DNA"/>
</dbReference>
<comment type="function">
    <text evidence="11">Site-specific tyrosine recombinase, which acts by catalyzing the cutting and rejoining of the recombining DNA molecules. The XerC-XerD complex is essential to convert dimers of the bacterial chromosome into monomers to permit their segregation at cell division. It also contributes to the segregational stability of plasmids.</text>
</comment>
<dbReference type="Gene3D" id="1.10.443.10">
    <property type="entry name" value="Intergrase catalytic core"/>
    <property type="match status" value="1"/>
</dbReference>
<feature type="domain" description="Tyr recombinase" evidence="12">
    <location>
        <begin position="109"/>
        <end position="292"/>
    </location>
</feature>
<dbReference type="HAMAP" id="MF_01808">
    <property type="entry name" value="Recomb_XerC_XerD"/>
    <property type="match status" value="1"/>
</dbReference>
<evidence type="ECO:0000256" key="7">
    <source>
        <dbReference type="ARBA" id="ARBA00022908"/>
    </source>
</evidence>
<accession>A0A3M0AJX6</accession>
<dbReference type="Pfam" id="PF02899">
    <property type="entry name" value="Phage_int_SAM_1"/>
    <property type="match status" value="1"/>
</dbReference>
<proteinExistence type="inferred from homology"/>
<feature type="active site" description="O-(3'-phospho-DNA)-tyrosine intermediate" evidence="11">
    <location>
        <position position="279"/>
    </location>
</feature>
<sequence>MSELSPANRDRLEGWCHYLQFEAGLSKLSCESYRRDVSQFIRFADISLDKFNSDDVKHWLANGFKGEASAKSQARRLSSLRNLCLWLISSNYRADNPCANIELPKLGRRLPKDISEQQVELLLAEPDVTSALGCRDRTMLELMYATGLRVSELVNLSILSLNINQGLIRVTGKGSKDRLVPLGEEAEDWLIRYMKSARTELLKAQQSDVLFPSSRGTLMTRQTFWYRIKKYAAAIGLEEAISPHVLRHAFATHLLNHGADLRAVQMLLGHSDLSTTQIYTHVSRARLGDVHRTHHPRG</sequence>
<dbReference type="PROSITE" id="PS51898">
    <property type="entry name" value="TYR_RECOMBINASE"/>
    <property type="match status" value="1"/>
</dbReference>
<comment type="similarity">
    <text evidence="2 11">Belongs to the 'phage' integrase family. XerD subfamily.</text>
</comment>
<dbReference type="InterPro" id="IPR011932">
    <property type="entry name" value="Recomb_XerD"/>
</dbReference>
<protein>
    <recommendedName>
        <fullName evidence="3 11">Tyrosine recombinase XerD</fullName>
    </recommendedName>
</protein>
<evidence type="ECO:0000313" key="15">
    <source>
        <dbReference type="Proteomes" id="UP000267187"/>
    </source>
</evidence>
<evidence type="ECO:0000313" key="14">
    <source>
        <dbReference type="EMBL" id="RMA79352.1"/>
    </source>
</evidence>
<dbReference type="PANTHER" id="PTHR30349:SF90">
    <property type="entry name" value="TYROSINE RECOMBINASE XERD"/>
    <property type="match status" value="1"/>
</dbReference>